<sequence length="82" mass="9598">MSLGQKFAVVQAFTEEMVAAFPEEYILRHVEEGFRHAMRKHPEVVVPFEHTIRIDVQRDFTGRHFMVRTQAMVIRAQLAIES</sequence>
<reference evidence="1 2" key="1">
    <citation type="submission" date="2008-05" db="EMBL/GenBank/DDBJ databases">
        <authorList>
            <person name="Vogelsberger A.M."/>
            <person name="Jacobs-Sera D."/>
            <person name="Hendrix R.W."/>
            <person name="Hatfull G.F."/>
        </authorList>
    </citation>
    <scope>NUCLEOTIDE SEQUENCE [LARGE SCALE GENOMIC DNA]</scope>
    <source>
        <strain evidence="1 2">Pukovnik</strain>
    </source>
</reference>
<dbReference type="OrthoDB" id="20360at10239"/>
<keyword evidence="2" id="KW-1185">Reference proteome</keyword>
<gene>
    <name evidence="1" type="primary">40</name>
    <name evidence="1" type="ORF">Pukovnik_40</name>
</gene>
<organism evidence="1 2">
    <name type="scientific">Mycobacterium phage Pukovnik</name>
    <dbReference type="NCBI Taxonomy" id="2914013"/>
    <lineage>
        <taxon>Viruses</taxon>
        <taxon>Duplodnaviria</taxon>
        <taxon>Heunggongvirae</taxon>
        <taxon>Uroviricota</taxon>
        <taxon>Caudoviricetes</taxon>
        <taxon>Pukovnikvirus</taxon>
        <taxon>Pukovnikvirus pukovnik</taxon>
    </lineage>
</organism>
<name>B3VGI9_9CAUD</name>
<evidence type="ECO:0000313" key="2">
    <source>
        <dbReference type="Proteomes" id="UP000001211"/>
    </source>
</evidence>
<proteinExistence type="predicted"/>
<dbReference type="GeneID" id="6417706"/>
<protein>
    <submittedName>
        <fullName evidence="1">Uncharacterized protein</fullName>
    </submittedName>
</protein>
<dbReference type="EMBL" id="EU744250">
    <property type="protein sequence ID" value="ACE79966.1"/>
    <property type="molecule type" value="Genomic_DNA"/>
</dbReference>
<dbReference type="Proteomes" id="UP000001211">
    <property type="component" value="Segment"/>
</dbReference>
<dbReference type="RefSeq" id="YP_001994857.1">
    <property type="nucleotide sequence ID" value="NC_011023.1"/>
</dbReference>
<evidence type="ECO:0000313" key="1">
    <source>
        <dbReference type="EMBL" id="ACE79966.1"/>
    </source>
</evidence>
<dbReference type="KEGG" id="vg:6417706"/>
<accession>B3VGI9</accession>